<evidence type="ECO:0000256" key="1">
    <source>
        <dbReference type="SAM" id="Coils"/>
    </source>
</evidence>
<feature type="coiled-coil region" evidence="1">
    <location>
        <begin position="1943"/>
        <end position="1970"/>
    </location>
</feature>
<dbReference type="RefSeq" id="YP_009203659.1">
    <property type="nucleotide sequence ID" value="NC_028856.1"/>
</dbReference>
<dbReference type="SUPFAM" id="SSF49785">
    <property type="entry name" value="Galactose-binding domain-like"/>
    <property type="match status" value="1"/>
</dbReference>
<dbReference type="GeneID" id="26647858"/>
<dbReference type="Proteomes" id="UP000033015">
    <property type="component" value="Segment"/>
</dbReference>
<reference evidence="3" key="2">
    <citation type="submission" date="2015-01" db="EMBL/GenBank/DDBJ databases">
        <title>Complete Genome of Bacillus megaterium Siphophage Stahl.</title>
        <authorList>
            <person name="Brizendine A.M."/>
            <person name="Rousseau S."/>
            <person name="Hernandez A.C."/>
            <person name="Everett G.F.K."/>
        </authorList>
    </citation>
    <scope>NUCLEOTIDE SEQUENCE [LARGE SCALE GENOMIC DNA]</scope>
</reference>
<keyword evidence="3" id="KW-1185">Reference proteome</keyword>
<organism evidence="2 3">
    <name type="scientific">Bacillus phage Stahl</name>
    <dbReference type="NCBI Taxonomy" id="1610832"/>
    <lineage>
        <taxon>Viruses</taxon>
        <taxon>Duplodnaviria</taxon>
        <taxon>Heunggongvirae</taxon>
        <taxon>Uroviricota</taxon>
        <taxon>Caudoviricetes</taxon>
        <taxon>Slashvirus</taxon>
        <taxon>Slashvirus stahl</taxon>
    </lineage>
</organism>
<evidence type="ECO:0000313" key="2">
    <source>
        <dbReference type="EMBL" id="AKA61483.1"/>
    </source>
</evidence>
<protein>
    <submittedName>
        <fullName evidence="2">Tail fiber</fullName>
    </submittedName>
</protein>
<sequence>MVERLKQTIRHPKMEVLVDFKGLGLNRINEWENITDYVLDISGSKEKATESVGGVTSDIVTFATDNKGNVFSNTNPKSPFYQKVKSNVDFVLKTGFKGEELKIYAAGIITKFAPSWNDKKYNVSAEDYFYLLKNTDAPKTAYQDVSLDELVHILLDTAEIPSQIKRIIPKTEFNFQYFKFEEANCFDALKKLMEISVGQAYFEGLNFVFETKLALDYELDLTVKHTIEEDDIFTFDETIEDSDIVNAVSIISDPKTIFPKELVFQTPENIVQVNEEPITFGDGSSFFIDNTHLPIINNTENPISVKNLTQGRTINILTVDKNTGKITIAPESLAYVAKGDLLVVSYSYQQLVLLPGQSRTYSLSLSGEVHALTDVDVAVWDATGQLPRDYSTTPNKANTVSLNQFNFNQTSGLVTVVLKNNYNEGITISTLQLRGNPIKSANPLEIYVRDLPSINEYKKQEIQIANNYFTNTKLAQKIAQYIVDNRSQPRKKIGVDMDGYTELELNDIAKVIENESGTNHTFYADRIDYSFSADGGWTAKVTFTQTETEQWVYESFKGESWEKTNPGNPIDDFIFDINANMIKNGGAELHTGIADYVDAGAIGSAHYVPDYWRFTRSTGNASARIRTGGELALHADQSFEISTSNSGSGYYEQTIEGVVPSKTHSASFIARLDGCTGVFIVEQYANTSLIKTLSYDLPEGLKEYEFQFASEPTATSFIVKFQKKAGTKGSESMIFDKVKVEEADKASLYLETNETQSVQAGQKYDNSVIIGNNYGVSVYDANNSQRVRMGQYAPGKYGMRIDNGALEIVNGLLYEQLANDVGKKLDISANNAITSLAMSMSGLDGDLDAVSGIVNSHTSLIQQNSEQIQLRVLSSTYKTDKDGILKRLSDNETAISQTAHDITLLATQDSLDELGNVVESNTAAINVNATAITQRVTTSTFNQAITDTKAYADSAATSKANTAESNAKAASEKNIHIGNTSPTDTTRKWLDTNTTIPILKYYTGGTWKKLIPTAASDIGAETPSGAQTKATTAETNAKKYMDSVNATIQDQFTAQSSSITQLSNRIDSKVESTTYTQGIADAKTYADGKASTAESNAKGYADTKDTATLNSAKGYADTKDAVIAERVETNSSLISQQADKILSMVTKTEFNSLKIGGQNKVTGTDFKNAVGWTRWNVGTLSFAQADSSMPKNYLKVETKDGSGNNLTVASGQAIGLQHSGRTFKVIAGQTYTASMIVATSELGGMLDYLYVIHKDGQGNKRLTNVDTTNFVTVHPAYSGAPSVYDFRMVYFTFTAARTDDVYLLIGGTTKRDLGSTAYAWIRLYDFKVEDGDKATAWTPSTEDVKQDINTLSTQISQTAEDISLNVVKNNKVLTAINASAEGVKIKADRLDITGLVTFNVLNNDMQSRISNADQAYADTARWKLPNTTLINGGLIAADTVTASQILVGSWENLYQNGGFEKKDAGWKNASVWSVVSTAPYNGTYHAEGTWGSSGAVSYYDDREIDVRPGEKYYFEGYFRTKTSTTTKARTILVRFKDKTGSYSYNIVEETLSTSWQKFSYVVDIPSDCVSMTIGLSVKGGMPSGNSTYADNLFCKRMTDGSLIVDGTITASMIKSLNGLNIGSGQFTVDGSGNVIIGGGATLRAAKFEGLRGNTISFGDYGAKIDTSIAGTIKRTRFAGNDTNYLAIDDDGTFNFVMNGDFNPKFYIANGGHKGLKLGMGQIIGLTDGEAIHVRNGANSDYGKFAAGDVAVTKELDVWGKAKIGGTDLTINGSTAGMLKLKGSPYAYMEFYANGTQVGFVGLEQASGQNNVMLQNNNGGEVLIKTAATRVKFDRSVGQVVFKDQNDNGYISLVAKDFVPGSLRELKKDIAPFEKTSTGRTVLEEICSTTVFNYRYNEEDSKIDPLRMGLIYDSAPYEVIDPRGQGINLYGLATMSFQGVKELNIKLEEKVSELEMTIDSLSARIAILETK</sequence>
<dbReference type="InterPro" id="IPR008979">
    <property type="entry name" value="Galactose-bd-like_sf"/>
</dbReference>
<keyword evidence="1" id="KW-0175">Coiled coil</keyword>
<reference evidence="2 3" key="1">
    <citation type="journal article" date="2015" name="Genome Announc.">
        <title>Complete Genome Sequence of Bacillus megaterium Siphophage Stahl.</title>
        <authorList>
            <person name="Brizendine A.M."/>
            <person name="Rousseau S."/>
            <person name="Hernandez A.C."/>
            <person name="Kuty Everett G.F."/>
        </authorList>
    </citation>
    <scope>NUCLEOTIDE SEQUENCE [LARGE SCALE GENOMIC DNA]</scope>
</reference>
<dbReference type="Gene3D" id="2.60.120.260">
    <property type="entry name" value="Galactose-binding domain-like"/>
    <property type="match status" value="2"/>
</dbReference>
<accession>A0A0E3JQ59</accession>
<dbReference type="EMBL" id="KP696447">
    <property type="protein sequence ID" value="AKA61483.1"/>
    <property type="molecule type" value="Genomic_DNA"/>
</dbReference>
<name>A0A0E3JQ59_9CAUD</name>
<gene>
    <name evidence="2" type="ORF">CPT_Stahl55</name>
</gene>
<dbReference type="KEGG" id="vg:26647858"/>
<proteinExistence type="predicted"/>
<evidence type="ECO:0000313" key="3">
    <source>
        <dbReference type="Proteomes" id="UP000033015"/>
    </source>
</evidence>